<dbReference type="SUPFAM" id="SSF141694">
    <property type="entry name" value="AF2212/PG0164-like"/>
    <property type="match status" value="1"/>
</dbReference>
<keyword evidence="2" id="KW-1185">Reference proteome</keyword>
<evidence type="ECO:0000313" key="2">
    <source>
        <dbReference type="Proteomes" id="UP000254869"/>
    </source>
</evidence>
<sequence length="154" mass="16047">MDGTVDMRQFEARIETARGGGAYVRVPAEVIADLGGGGRIPVRASFDGIDYIGTIMSMGDGPCLGVLKDIRAALGKGSGDTVVVAVARDTAERTVEVPEDLAAALAAAGVRATFDKQSFSRRREQVEAVAGAKRADTRARRIAGAVDALRALSE</sequence>
<accession>A0A370IA94</accession>
<evidence type="ECO:0000313" key="1">
    <source>
        <dbReference type="EMBL" id="RDI67041.1"/>
    </source>
</evidence>
<dbReference type="InterPro" id="IPR037079">
    <property type="entry name" value="AF2212/PG0164-like_sf"/>
</dbReference>
<dbReference type="STRING" id="1210086.GCA_001613105_06097"/>
<dbReference type="EMBL" id="QQBC01000003">
    <property type="protein sequence ID" value="RDI67041.1"/>
    <property type="molecule type" value="Genomic_DNA"/>
</dbReference>
<dbReference type="Pfam" id="PF08922">
    <property type="entry name" value="DUF1905"/>
    <property type="match status" value="1"/>
</dbReference>
<dbReference type="Proteomes" id="UP000254869">
    <property type="component" value="Unassembled WGS sequence"/>
</dbReference>
<proteinExistence type="predicted"/>
<reference evidence="1 2" key="1">
    <citation type="submission" date="2018-07" db="EMBL/GenBank/DDBJ databases">
        <title>Genomic Encyclopedia of Type Strains, Phase IV (KMG-IV): sequencing the most valuable type-strain genomes for metagenomic binning, comparative biology and taxonomic classification.</title>
        <authorList>
            <person name="Goeker M."/>
        </authorList>
    </citation>
    <scope>NUCLEOTIDE SEQUENCE [LARGE SCALE GENOMIC DNA]</scope>
    <source>
        <strain evidence="1 2">DSM 44290</strain>
    </source>
</reference>
<dbReference type="RefSeq" id="WP_245997398.1">
    <property type="nucleotide sequence ID" value="NZ_QQBC01000003.1"/>
</dbReference>
<dbReference type="Gene3D" id="2.40.30.100">
    <property type="entry name" value="AF2212/PG0164-like"/>
    <property type="match status" value="1"/>
</dbReference>
<dbReference type="AlphaFoldDB" id="A0A370IA94"/>
<gene>
    <name evidence="1" type="ORF">DFR76_103112</name>
</gene>
<comment type="caution">
    <text evidence="1">The sequence shown here is derived from an EMBL/GenBank/DDBJ whole genome shotgun (WGS) entry which is preliminary data.</text>
</comment>
<name>A0A370IA94_9NOCA</name>
<dbReference type="InterPro" id="IPR015018">
    <property type="entry name" value="DUF1905"/>
</dbReference>
<dbReference type="Pfam" id="PF13376">
    <property type="entry name" value="OmdA"/>
    <property type="match status" value="1"/>
</dbReference>
<organism evidence="1 2">
    <name type="scientific">Nocardia pseudobrasiliensis</name>
    <dbReference type="NCBI Taxonomy" id="45979"/>
    <lineage>
        <taxon>Bacteria</taxon>
        <taxon>Bacillati</taxon>
        <taxon>Actinomycetota</taxon>
        <taxon>Actinomycetes</taxon>
        <taxon>Mycobacteriales</taxon>
        <taxon>Nocardiaceae</taxon>
        <taxon>Nocardia</taxon>
    </lineage>
</organism>
<protein>
    <submittedName>
        <fullName evidence="1">Bacteriocin resistance YdeI/OmpD-like protein</fullName>
    </submittedName>
</protein>